<dbReference type="EMBL" id="GBXI01017091">
    <property type="protein sequence ID" value="JAC97200.1"/>
    <property type="molecule type" value="Transcribed_RNA"/>
</dbReference>
<dbReference type="InterPro" id="IPR024670">
    <property type="entry name" value="BCL9_beta-catenin-bd_dom"/>
</dbReference>
<keyword evidence="3" id="KW-0539">Nucleus</keyword>
<feature type="compositionally biased region" description="Polar residues" evidence="4">
    <location>
        <begin position="179"/>
        <end position="193"/>
    </location>
</feature>
<evidence type="ECO:0000313" key="6">
    <source>
        <dbReference type="EMBL" id="JAC97200.1"/>
    </source>
</evidence>
<feature type="compositionally biased region" description="Low complexity" evidence="4">
    <location>
        <begin position="246"/>
        <end position="263"/>
    </location>
</feature>
<feature type="compositionally biased region" description="Low complexity" evidence="4">
    <location>
        <begin position="1050"/>
        <end position="1081"/>
    </location>
</feature>
<comment type="similarity">
    <text evidence="2">Belongs to the BCL9 family.</text>
</comment>
<dbReference type="OrthoDB" id="7668649at2759"/>
<sequence length="1705" mass="178698">MNTPLKPATKLNISEAKTLETFEKISPSVETSSSTATIESITTQISSKSSSPFNALAFKDTSKLSPLSEATVPTCAADLNTNNLLKSPISSGTRSPIDSPLLPYLNDTNHHNKQQLQQRDNIFNNRCENMLSSSSNNNQQTPPINTTGGTASLLASNASSPTNSIKNIKCEPFSTLSPLNDSVNSQNMLDETPNNNNGNGSSTVAADTTLKRERDCSTASATTTTSIMRQNSNSNIKSCSNPVNASSPNNGSDHSNSSNISSNLSQAIDSNADILQELNNPDKCGNKKKSNLNSLATVKEEDTGVKSLDKTGLTGSSTKNVLCPTQAIGSLSSVKEETGGMNNLMNVKKEEGNVSPDMSPAGFGSITNLSGSNSVEVRSCTPVKQEDVTNTKSITNCNNNNANSNNNHEKLSSVLGSINNNGSIACAEDTLSATGLTPSLVNTTSDSCVGAPHHTTGNIINSNNSSGGSIANCMEYMQQQNHIFVFSTQLANKGAESVLSNQFPTIIAYHCTQPATKNFLEDFFMKNPMKISKLQRQNTLNLCNISVGPGQQWVGGCNPLPKMSQKPNGNKINFSAMTGNLESKIPLRQSNISNFNDVSETLGNNENDLMCWEQTRNNLEGTSNDGHAGLKISNGVDGVGGGPHAGNKSHGAAEAASVNNDNSSTPSLQGIKVPDENLTPQQRQHREEQLAKLKQIDQFLSNPLQGASQLGKLSADGVPGNLAGLMLNLPNAGSAGIGPQMNNHLNPNIRNMPTNHNICNPENMPAALGDGNIAPPDMLSVHEINNLTNKSMQLNNQTNMQCGRNGIVGVAGPNVSVGNMPNNSLPCHSGANSTGSGGGNGNISGSSGLMPNSPEIMNNFIGEGNLNSNSVKVLGPGAMHSQEMGQVGMAQMEWSKLQHQFFGERIKGNKGQGPSDVGCIPTTLCRSNSANMRPNISGSCAQTATTNSCQSMRSTQGPPPPYHPTQRSASVPIATQSPNPASPNNPTSNLSLPSPRTSGALGIPANSPNMDVHVSTMSTTLAVTTTTCTLSTAISNANGQSKSNFPPDGSPTSSCTNSSNTNANSNRNRNNQVNQFNSNPSTPLSHLSPKDLDSFHTNVPAVLTGDLKNARPSPQRARTPLMGPNNGNTTDTGNMEGRFPSASPGLNFPQHIPNASNSNAGLNSYKGPGQIERQNSAPVASQFCRRTDNLPLNPNSNRPTQNKLNHSFDPISSLAQMSQQLTSCVSLNAGGVGNNGGVGNMGVIGVNDVNVPNNVNQNLESMMASMDSGLDHCNAGASGNMGMPPHMSGPGPFMPNNCHINSMLGSMGPRLLNPKMCGGFNPASGGMGRDGPGGLHGVLPNHRMMSRMPMNFSNFNVSPNIQVKASTPNTIQYMPIRAQNNGSNNMRGPPSLEFLRYANPQMAGAGSIIDNSHIGQGNAGSSAEQSKINNCNNGPAGAGNTSIHFFGNCNQMGAMDQEDMSGANLMSGHEMNMGPQSSMIRGMRPIRQHMGHSGSHIVPGPRMQAPGVPVMPPGHFSNGPQDPMECGDNSMFIGNNANGNGPVHGPTQGVSGVPGQGQMYPGGNSQHKSKPMNANNICQNMNTTNLGNNGQISANANLLPNEHNTSMQSPVNGPIMMGNSNMLSNAMQVGNSSSPVGCGGNGGNGSGDVGNVGYKPFVGPASNDLKYAQQYHSFQQQLYATSTRSQQNTGNGGNASTNPAFFVNK</sequence>
<feature type="region of interest" description="Disordered" evidence="4">
    <location>
        <begin position="949"/>
        <end position="1006"/>
    </location>
</feature>
<feature type="region of interest" description="Disordered" evidence="4">
    <location>
        <begin position="1682"/>
        <end position="1705"/>
    </location>
</feature>
<reference evidence="7" key="2">
    <citation type="journal article" date="2015" name="Gigascience">
        <title>Reconstructing a comprehensive transcriptome assembly of a white-pupal translocated strain of the pest fruit fly Bactrocera cucurbitae.</title>
        <authorList>
            <person name="Sim S.B."/>
            <person name="Calla B."/>
            <person name="Hall B."/>
            <person name="DeRego T."/>
            <person name="Geib S.M."/>
        </authorList>
    </citation>
    <scope>NUCLEOTIDE SEQUENCE</scope>
</reference>
<name>A0A0A1X786_ZEUCU</name>
<feature type="compositionally biased region" description="Low complexity" evidence="4">
    <location>
        <begin position="977"/>
        <end position="998"/>
    </location>
</feature>
<organism evidence="7">
    <name type="scientific">Zeugodacus cucurbitae</name>
    <name type="common">Melon fruit fly</name>
    <name type="synonym">Bactrocera cucurbitae</name>
    <dbReference type="NCBI Taxonomy" id="28588"/>
    <lineage>
        <taxon>Eukaryota</taxon>
        <taxon>Metazoa</taxon>
        <taxon>Ecdysozoa</taxon>
        <taxon>Arthropoda</taxon>
        <taxon>Hexapoda</taxon>
        <taxon>Insecta</taxon>
        <taxon>Pterygota</taxon>
        <taxon>Neoptera</taxon>
        <taxon>Endopterygota</taxon>
        <taxon>Diptera</taxon>
        <taxon>Brachycera</taxon>
        <taxon>Muscomorpha</taxon>
        <taxon>Tephritoidea</taxon>
        <taxon>Tephritidae</taxon>
        <taxon>Zeugodacus</taxon>
        <taxon>Zeugodacus</taxon>
    </lineage>
</organism>
<evidence type="ECO:0000259" key="5">
    <source>
        <dbReference type="Pfam" id="PF11502"/>
    </source>
</evidence>
<protein>
    <submittedName>
        <fullName evidence="7">Protein BCL9 homolog</fullName>
    </submittedName>
</protein>
<accession>A0A0A1X786</accession>
<feature type="compositionally biased region" description="Low complexity" evidence="4">
    <location>
        <begin position="217"/>
        <end position="226"/>
    </location>
</feature>
<feature type="domain" description="B-cell lymphoma 9 beta-catenin binding" evidence="5">
    <location>
        <begin position="677"/>
        <end position="700"/>
    </location>
</feature>
<feature type="region of interest" description="Disordered" evidence="4">
    <location>
        <begin position="179"/>
        <end position="263"/>
    </location>
</feature>
<evidence type="ECO:0000256" key="2">
    <source>
        <dbReference type="ARBA" id="ARBA00009200"/>
    </source>
</evidence>
<dbReference type="GO" id="GO:0005634">
    <property type="term" value="C:nucleus"/>
    <property type="evidence" value="ECO:0007669"/>
    <property type="project" value="UniProtKB-SubCell"/>
</dbReference>
<evidence type="ECO:0000313" key="7">
    <source>
        <dbReference type="EMBL" id="JAD06736.1"/>
    </source>
</evidence>
<reference evidence="7" key="1">
    <citation type="submission" date="2014-11" db="EMBL/GenBank/DDBJ databases">
        <authorList>
            <person name="Geib S."/>
        </authorList>
    </citation>
    <scope>NUCLEOTIDE SEQUENCE</scope>
</reference>
<feature type="region of interest" description="Disordered" evidence="4">
    <location>
        <begin position="830"/>
        <end position="850"/>
    </location>
</feature>
<evidence type="ECO:0000256" key="4">
    <source>
        <dbReference type="SAM" id="MobiDB-lite"/>
    </source>
</evidence>
<evidence type="ECO:0000256" key="1">
    <source>
        <dbReference type="ARBA" id="ARBA00004123"/>
    </source>
</evidence>
<feature type="region of interest" description="Disordered" evidence="4">
    <location>
        <begin position="1036"/>
        <end position="1128"/>
    </location>
</feature>
<proteinExistence type="inferred from homology"/>
<feature type="compositionally biased region" description="Polar residues" evidence="4">
    <location>
        <begin position="139"/>
        <end position="165"/>
    </location>
</feature>
<comment type="subcellular location">
    <subcellularLocation>
        <location evidence="1">Nucleus</location>
    </subcellularLocation>
</comment>
<dbReference type="Pfam" id="PF11502">
    <property type="entry name" value="BCL9"/>
    <property type="match status" value="1"/>
</dbReference>
<gene>
    <name evidence="7" type="primary">lgs_1</name>
    <name evidence="6" type="synonym">lgs_0</name>
    <name evidence="6" type="ORF">g.7579</name>
    <name evidence="7" type="ORF">g.7581</name>
</gene>
<feature type="compositionally biased region" description="Polar residues" evidence="4">
    <location>
        <begin position="227"/>
        <end position="245"/>
    </location>
</feature>
<dbReference type="EMBL" id="GBXI01007556">
    <property type="protein sequence ID" value="JAD06736.1"/>
    <property type="molecule type" value="Transcribed_RNA"/>
</dbReference>
<dbReference type="GeneID" id="105219824"/>
<feature type="compositionally biased region" description="Polar residues" evidence="4">
    <location>
        <begin position="1682"/>
        <end position="1699"/>
    </location>
</feature>
<feature type="compositionally biased region" description="Polar residues" evidence="4">
    <location>
        <begin position="657"/>
        <end position="668"/>
    </location>
</feature>
<dbReference type="CTD" id="43791"/>
<feature type="compositionally biased region" description="Polar residues" evidence="4">
    <location>
        <begin position="965"/>
        <end position="976"/>
    </location>
</feature>
<feature type="region of interest" description="Disordered" evidence="4">
    <location>
        <begin position="620"/>
        <end position="687"/>
    </location>
</feature>
<feature type="region of interest" description="Disordered" evidence="4">
    <location>
        <begin position="128"/>
        <end position="165"/>
    </location>
</feature>
<evidence type="ECO:0000256" key="3">
    <source>
        <dbReference type="ARBA" id="ARBA00023242"/>
    </source>
</evidence>